<evidence type="ECO:0000313" key="2">
    <source>
        <dbReference type="EMBL" id="TKA93901.1"/>
    </source>
</evidence>
<name>A0A4U0YVL3_9RHOB</name>
<proteinExistence type="predicted"/>
<gene>
    <name evidence="2" type="ORF">FAZ78_25340</name>
</gene>
<organism evidence="2 3">
    <name type="scientific">Cereibacter changlensis</name>
    <dbReference type="NCBI Taxonomy" id="402884"/>
    <lineage>
        <taxon>Bacteria</taxon>
        <taxon>Pseudomonadati</taxon>
        <taxon>Pseudomonadota</taxon>
        <taxon>Alphaproteobacteria</taxon>
        <taxon>Rhodobacterales</taxon>
        <taxon>Paracoccaceae</taxon>
        <taxon>Cereibacter</taxon>
    </lineage>
</organism>
<reference evidence="2 3" key="1">
    <citation type="submission" date="2019-04" db="EMBL/GenBank/DDBJ databases">
        <title>Crypto-aerobic microbial life in anoxic (sulfidic) marine sediments.</title>
        <authorList>
            <person name="Bhattacharya S."/>
            <person name="Roy C."/>
            <person name="Mondal N."/>
            <person name="Sarkar J."/>
            <person name="Mandal S."/>
            <person name="Rameez M.J."/>
            <person name="Ghosh W."/>
        </authorList>
    </citation>
    <scope>NUCLEOTIDE SEQUENCE [LARGE SCALE GENOMIC DNA]</scope>
    <source>
        <strain evidence="2 3">SBBC</strain>
    </source>
</reference>
<dbReference type="InterPro" id="IPR011009">
    <property type="entry name" value="Kinase-like_dom_sf"/>
</dbReference>
<evidence type="ECO:0000313" key="3">
    <source>
        <dbReference type="Proteomes" id="UP000306340"/>
    </source>
</evidence>
<dbReference type="EMBL" id="SWAU01000578">
    <property type="protein sequence ID" value="TKA93901.1"/>
    <property type="molecule type" value="Genomic_DNA"/>
</dbReference>
<dbReference type="RefSeq" id="WP_169311074.1">
    <property type="nucleotide sequence ID" value="NZ_SWAU01000578.1"/>
</dbReference>
<feature type="non-terminal residue" evidence="2">
    <location>
        <position position="147"/>
    </location>
</feature>
<keyword evidence="2" id="KW-0808">Transferase</keyword>
<evidence type="ECO:0000259" key="1">
    <source>
        <dbReference type="Pfam" id="PF01636"/>
    </source>
</evidence>
<dbReference type="AlphaFoldDB" id="A0A4U0YVL3"/>
<dbReference type="InterPro" id="IPR002575">
    <property type="entry name" value="Aminoglycoside_PTrfase"/>
</dbReference>
<sequence>MSAPDRQSLSAAFLQGIGWGAADRRFLAGDASDRRYDRLTRGQTTAVLMDAPPGQGDDSAAFVAIDRHLRGLGLSAPEIFAEDLSTGFLLLEDLGDALYARRLATATGDEAELYAAATDVLLHLQRAPAPPGLPDLTAADWAEPPPS</sequence>
<dbReference type="Proteomes" id="UP000306340">
    <property type="component" value="Unassembled WGS sequence"/>
</dbReference>
<comment type="caution">
    <text evidence="2">The sequence shown here is derived from an EMBL/GenBank/DDBJ whole genome shotgun (WGS) entry which is preliminary data.</text>
</comment>
<feature type="domain" description="Aminoglycoside phosphotransferase" evidence="1">
    <location>
        <begin position="25"/>
        <end position="136"/>
    </location>
</feature>
<dbReference type="SUPFAM" id="SSF56112">
    <property type="entry name" value="Protein kinase-like (PK-like)"/>
    <property type="match status" value="1"/>
</dbReference>
<accession>A0A4U0YVL3</accession>
<dbReference type="Pfam" id="PF01636">
    <property type="entry name" value="APH"/>
    <property type="match status" value="1"/>
</dbReference>
<protein>
    <submittedName>
        <fullName evidence="2">Aminoglycoside phosphotransferase</fullName>
    </submittedName>
</protein>
<dbReference type="GO" id="GO:0016740">
    <property type="term" value="F:transferase activity"/>
    <property type="evidence" value="ECO:0007669"/>
    <property type="project" value="UniProtKB-KW"/>
</dbReference>
<dbReference type="Gene3D" id="3.30.200.20">
    <property type="entry name" value="Phosphorylase Kinase, domain 1"/>
    <property type="match status" value="1"/>
</dbReference>